<protein>
    <submittedName>
        <fullName evidence="2">Uncharacterized protein</fullName>
    </submittedName>
</protein>
<evidence type="ECO:0000313" key="3">
    <source>
        <dbReference type="Proteomes" id="UP001172159"/>
    </source>
</evidence>
<evidence type="ECO:0000256" key="1">
    <source>
        <dbReference type="SAM" id="SignalP"/>
    </source>
</evidence>
<sequence>MKLPISQCILLLTALDAHFAQAGALGGEADPALLKLNKRQYKVPDNLNPAGHTVSVVANVIYE</sequence>
<name>A0AA40BRY9_9PEZI</name>
<comment type="caution">
    <text evidence="2">The sequence shown here is derived from an EMBL/GenBank/DDBJ whole genome shotgun (WGS) entry which is preliminary data.</text>
</comment>
<proteinExistence type="predicted"/>
<accession>A0AA40BRY9</accession>
<feature type="chain" id="PRO_5041265364" evidence="1">
    <location>
        <begin position="23"/>
        <end position="63"/>
    </location>
</feature>
<organism evidence="2 3">
    <name type="scientific">Apiosordaria backusii</name>
    <dbReference type="NCBI Taxonomy" id="314023"/>
    <lineage>
        <taxon>Eukaryota</taxon>
        <taxon>Fungi</taxon>
        <taxon>Dikarya</taxon>
        <taxon>Ascomycota</taxon>
        <taxon>Pezizomycotina</taxon>
        <taxon>Sordariomycetes</taxon>
        <taxon>Sordariomycetidae</taxon>
        <taxon>Sordariales</taxon>
        <taxon>Lasiosphaeriaceae</taxon>
        <taxon>Apiosordaria</taxon>
    </lineage>
</organism>
<feature type="signal peptide" evidence="1">
    <location>
        <begin position="1"/>
        <end position="22"/>
    </location>
</feature>
<dbReference type="Proteomes" id="UP001172159">
    <property type="component" value="Unassembled WGS sequence"/>
</dbReference>
<gene>
    <name evidence="2" type="ORF">B0T21DRAFT_409668</name>
</gene>
<keyword evidence="1" id="KW-0732">Signal</keyword>
<reference evidence="2" key="1">
    <citation type="submission" date="2023-06" db="EMBL/GenBank/DDBJ databases">
        <title>Genome-scale phylogeny and comparative genomics of the fungal order Sordariales.</title>
        <authorList>
            <consortium name="Lawrence Berkeley National Laboratory"/>
            <person name="Hensen N."/>
            <person name="Bonometti L."/>
            <person name="Westerberg I."/>
            <person name="Brannstrom I.O."/>
            <person name="Guillou S."/>
            <person name="Cros-Aarteil S."/>
            <person name="Calhoun S."/>
            <person name="Haridas S."/>
            <person name="Kuo A."/>
            <person name="Mondo S."/>
            <person name="Pangilinan J."/>
            <person name="Riley R."/>
            <person name="Labutti K."/>
            <person name="Andreopoulos B."/>
            <person name="Lipzen A."/>
            <person name="Chen C."/>
            <person name="Yanf M."/>
            <person name="Daum C."/>
            <person name="Ng V."/>
            <person name="Clum A."/>
            <person name="Steindorff A."/>
            <person name="Ohm R."/>
            <person name="Martin F."/>
            <person name="Silar P."/>
            <person name="Natvig D."/>
            <person name="Lalanne C."/>
            <person name="Gautier V."/>
            <person name="Ament-Velasquez S.L."/>
            <person name="Kruys A."/>
            <person name="Hutchinson M.I."/>
            <person name="Powell A.J."/>
            <person name="Barry K."/>
            <person name="Miller A.N."/>
            <person name="Grigoriev I.V."/>
            <person name="Debuchy R."/>
            <person name="Gladieux P."/>
            <person name="Thoren M.H."/>
            <person name="Johannesson H."/>
        </authorList>
    </citation>
    <scope>NUCLEOTIDE SEQUENCE</scope>
    <source>
        <strain evidence="2">CBS 540.89</strain>
    </source>
</reference>
<keyword evidence="3" id="KW-1185">Reference proteome</keyword>
<dbReference type="EMBL" id="JAUKTV010000004">
    <property type="protein sequence ID" value="KAK0739314.1"/>
    <property type="molecule type" value="Genomic_DNA"/>
</dbReference>
<dbReference type="AlphaFoldDB" id="A0AA40BRY9"/>
<evidence type="ECO:0000313" key="2">
    <source>
        <dbReference type="EMBL" id="KAK0739314.1"/>
    </source>
</evidence>